<feature type="transmembrane region" description="Helical" evidence="1">
    <location>
        <begin position="92"/>
        <end position="109"/>
    </location>
</feature>
<dbReference type="EMBL" id="JAJJMA010344870">
    <property type="protein sequence ID" value="MCL7051996.1"/>
    <property type="molecule type" value="Genomic_DNA"/>
</dbReference>
<dbReference type="InterPro" id="IPR019498">
    <property type="entry name" value="MENTAL"/>
</dbReference>
<feature type="transmembrane region" description="Helical" evidence="1">
    <location>
        <begin position="121"/>
        <end position="143"/>
    </location>
</feature>
<dbReference type="AlphaFoldDB" id="A0AA41W2J1"/>
<feature type="domain" description="MENTAL" evidence="2">
    <location>
        <begin position="71"/>
        <end position="140"/>
    </location>
</feature>
<reference evidence="3" key="1">
    <citation type="submission" date="2022-03" db="EMBL/GenBank/DDBJ databases">
        <title>A functionally conserved STORR gene fusion in Papaver species that diverged 16.8 million years ago.</title>
        <authorList>
            <person name="Catania T."/>
        </authorList>
    </citation>
    <scope>NUCLEOTIDE SEQUENCE</scope>
    <source>
        <strain evidence="3">S-191538</strain>
    </source>
</reference>
<dbReference type="Proteomes" id="UP001177140">
    <property type="component" value="Unassembled WGS sequence"/>
</dbReference>
<evidence type="ECO:0000256" key="1">
    <source>
        <dbReference type="SAM" id="Phobius"/>
    </source>
</evidence>
<evidence type="ECO:0000313" key="4">
    <source>
        <dbReference type="Proteomes" id="UP001177140"/>
    </source>
</evidence>
<evidence type="ECO:0000313" key="3">
    <source>
        <dbReference type="EMBL" id="MCL7051996.1"/>
    </source>
</evidence>
<organism evidence="3 4">
    <name type="scientific">Papaver nudicaule</name>
    <name type="common">Iceland poppy</name>
    <dbReference type="NCBI Taxonomy" id="74823"/>
    <lineage>
        <taxon>Eukaryota</taxon>
        <taxon>Viridiplantae</taxon>
        <taxon>Streptophyta</taxon>
        <taxon>Embryophyta</taxon>
        <taxon>Tracheophyta</taxon>
        <taxon>Spermatophyta</taxon>
        <taxon>Magnoliopsida</taxon>
        <taxon>Ranunculales</taxon>
        <taxon>Papaveraceae</taxon>
        <taxon>Papaveroideae</taxon>
        <taxon>Papaver</taxon>
    </lineage>
</organism>
<evidence type="ECO:0000259" key="2">
    <source>
        <dbReference type="Pfam" id="PF10457"/>
    </source>
</evidence>
<keyword evidence="1" id="KW-0812">Transmembrane</keyword>
<sequence>MGLGLIIDEKSKPSKVLRGVKTVFFLITMLASLLIISAPVLLIITDTLLPSALLSAASSFSSSSYKYSSLSLLQSLSSHLNNYDFRSSLVDIPLISIIRSAVIFCVYCICDGRTLSRGRYLIVTTLCSLLSLVFVSLKASYVFSGGALIRRSKLGFVSGAMEIALFTCSLVLAIAHVVVAYRTSCRERRKLLIYNIDIEAVSTCKQRFPAVVAQKKLLEE</sequence>
<keyword evidence="1" id="KW-1133">Transmembrane helix</keyword>
<accession>A0AA41W2J1</accession>
<dbReference type="PANTHER" id="PTHR34953:SF1">
    <property type="entry name" value="ALPHA_BETA HYDROLASE RELATED PROTEIN"/>
    <property type="match status" value="1"/>
</dbReference>
<proteinExistence type="predicted"/>
<name>A0AA41W2J1_PAPNU</name>
<comment type="caution">
    <text evidence="3">The sequence shown here is derived from an EMBL/GenBank/DDBJ whole genome shotgun (WGS) entry which is preliminary data.</text>
</comment>
<gene>
    <name evidence="3" type="ORF">MKW94_028322</name>
</gene>
<keyword evidence="1" id="KW-0472">Membrane</keyword>
<feature type="transmembrane region" description="Helical" evidence="1">
    <location>
        <begin position="163"/>
        <end position="181"/>
    </location>
</feature>
<keyword evidence="4" id="KW-1185">Reference proteome</keyword>
<feature type="transmembrane region" description="Helical" evidence="1">
    <location>
        <begin position="22"/>
        <end position="44"/>
    </location>
</feature>
<dbReference type="PANTHER" id="PTHR34953">
    <property type="entry name" value="ALPHA/BETA HYDROLASE RELATED PROTEIN"/>
    <property type="match status" value="1"/>
</dbReference>
<dbReference type="Pfam" id="PF10457">
    <property type="entry name" value="MENTAL"/>
    <property type="match status" value="1"/>
</dbReference>
<protein>
    <recommendedName>
        <fullName evidence="2">MENTAL domain-containing protein</fullName>
    </recommendedName>
</protein>